<name>A0A0J9SEB9_PLAVI</name>
<accession>A0A0J9SEB9</accession>
<feature type="compositionally biased region" description="Low complexity" evidence="1">
    <location>
        <begin position="388"/>
        <end position="411"/>
    </location>
</feature>
<sequence length="584" mass="64972">MGDYSVELWDKVLEDTPLYKKLSDNVSKPSVITDECKTLKITGKKISNELCNKFAKNLQHVYSIADKTEHDNTCDNYKYWIFNQMWKLIGSKKNVPRAKEVIEDFLNIQTSISKKQGKTTCQYHFIYKDYEEFEENLEKMHLKHYFKNYQTIKKNASSKDKYEVYHKYLPYIKKLYDKYHPKCSDIWDYYDNNCQNFFVEASNQFNPKDLLPLLETAKPQAAAVKTKETGAAVQNKGQELNTPGGGDGVHSKGEKLSAGTENPGAGGLEGKDKASRQQASSAVGTGPSDVKVQVKKPEEAPRSPFSFNLFSFWSSSVSSTQQKSANLVAGQGQKAPKELVPPAKGKAGETADPPLKSAPAPKVTGTGKELTTATKLPEAESGRPNPEAAKPVAAKPVATKSAAPEPAREPPVVVKPAAAKPVVVKTEPAVSEPENRRREVSETSGTLHNEAPLSSLPVGGAEQGVHVAQVYNPELASSEVPLAVADTPSAVGTTHEELDSNFFRNIIMAVAVLGTICFLFYYNRSSRLESSLRKKKKKKGKIFEHNYYEEYEKELEMYGSEETFLDSESDRLYLNYHPDQDSYY</sequence>
<feature type="region of interest" description="Disordered" evidence="1">
    <location>
        <begin position="324"/>
        <end position="411"/>
    </location>
</feature>
<organism evidence="3 4">
    <name type="scientific">Plasmodium vivax India VII</name>
    <dbReference type="NCBI Taxonomy" id="1077284"/>
    <lineage>
        <taxon>Eukaryota</taxon>
        <taxon>Sar</taxon>
        <taxon>Alveolata</taxon>
        <taxon>Apicomplexa</taxon>
        <taxon>Aconoidasida</taxon>
        <taxon>Haemosporida</taxon>
        <taxon>Plasmodiidae</taxon>
        <taxon>Plasmodium</taxon>
        <taxon>Plasmodium (Plasmodium)</taxon>
    </lineage>
</organism>
<dbReference type="InterPro" id="IPR008780">
    <property type="entry name" value="Plasmodium_Vir"/>
</dbReference>
<feature type="region of interest" description="Disordered" evidence="1">
    <location>
        <begin position="226"/>
        <end position="304"/>
    </location>
</feature>
<proteinExistence type="predicted"/>
<dbReference type="EMBL" id="KQ234261">
    <property type="protein sequence ID" value="KMZ80976.1"/>
    <property type="molecule type" value="Genomic_DNA"/>
</dbReference>
<keyword evidence="2" id="KW-1133">Transmembrane helix</keyword>
<evidence type="ECO:0000313" key="3">
    <source>
        <dbReference type="EMBL" id="KMZ80976.1"/>
    </source>
</evidence>
<evidence type="ECO:0000256" key="1">
    <source>
        <dbReference type="SAM" id="MobiDB-lite"/>
    </source>
</evidence>
<protein>
    <submittedName>
        <fullName evidence="3">Variable surface protein Vir12-like protein</fullName>
    </submittedName>
</protein>
<dbReference type="Pfam" id="PF05795">
    <property type="entry name" value="Plasmodium_Vir"/>
    <property type="match status" value="2"/>
</dbReference>
<dbReference type="Proteomes" id="UP000053562">
    <property type="component" value="Unassembled WGS sequence"/>
</dbReference>
<evidence type="ECO:0000313" key="4">
    <source>
        <dbReference type="Proteomes" id="UP000053562"/>
    </source>
</evidence>
<dbReference type="OrthoDB" id="388102at2759"/>
<keyword evidence="2" id="KW-0812">Transmembrane</keyword>
<gene>
    <name evidence="3" type="ORF">PVIIG_04494</name>
</gene>
<reference evidence="3 4" key="1">
    <citation type="submission" date="2011-08" db="EMBL/GenBank/DDBJ databases">
        <title>The Genome Sequence of Plasmodium vivax India VII.</title>
        <authorList>
            <consortium name="The Broad Institute Genome Sequencing Platform"/>
            <consortium name="The Broad Institute Genome Sequencing Center for Infectious Disease"/>
            <person name="Neafsey D."/>
            <person name="Carlton J."/>
            <person name="Barnwell J."/>
            <person name="Collins W."/>
            <person name="Escalante A."/>
            <person name="Mullikin J."/>
            <person name="Saul A."/>
            <person name="Guigo R."/>
            <person name="Camara F."/>
            <person name="Young S.K."/>
            <person name="Zeng Q."/>
            <person name="Gargeya S."/>
            <person name="Fitzgerald M."/>
            <person name="Haas B."/>
            <person name="Abouelleil A."/>
            <person name="Alvarado L."/>
            <person name="Arachchi H.M."/>
            <person name="Berlin A."/>
            <person name="Brown A."/>
            <person name="Chapman S.B."/>
            <person name="Chen Z."/>
            <person name="Dunbar C."/>
            <person name="Freedman E."/>
            <person name="Gearin G."/>
            <person name="Gellesch M."/>
            <person name="Goldberg J."/>
            <person name="Griggs A."/>
            <person name="Gujja S."/>
            <person name="Heiman D."/>
            <person name="Howarth C."/>
            <person name="Larson L."/>
            <person name="Lui A."/>
            <person name="MacDonald P.J.P."/>
            <person name="Montmayeur A."/>
            <person name="Murphy C."/>
            <person name="Neiman D."/>
            <person name="Pearson M."/>
            <person name="Priest M."/>
            <person name="Roberts A."/>
            <person name="Saif S."/>
            <person name="Shea T."/>
            <person name="Shenoy N."/>
            <person name="Sisk P."/>
            <person name="Stolte C."/>
            <person name="Sykes S."/>
            <person name="Wortman J."/>
            <person name="Nusbaum C."/>
            <person name="Birren B."/>
        </authorList>
    </citation>
    <scope>NUCLEOTIDE SEQUENCE [LARGE SCALE GENOMIC DNA]</scope>
    <source>
        <strain evidence="3 4">India VII</strain>
    </source>
</reference>
<evidence type="ECO:0000256" key="2">
    <source>
        <dbReference type="SAM" id="Phobius"/>
    </source>
</evidence>
<keyword evidence="2" id="KW-0472">Membrane</keyword>
<dbReference type="AlphaFoldDB" id="A0A0J9SEB9"/>
<feature type="transmembrane region" description="Helical" evidence="2">
    <location>
        <begin position="502"/>
        <end position="522"/>
    </location>
</feature>
<feature type="region of interest" description="Disordered" evidence="1">
    <location>
        <begin position="424"/>
        <end position="458"/>
    </location>
</feature>